<dbReference type="PROSITE" id="PS51257">
    <property type="entry name" value="PROKAR_LIPOPROTEIN"/>
    <property type="match status" value="1"/>
</dbReference>
<reference evidence="2 3" key="1">
    <citation type="submission" date="2016-12" db="EMBL/GenBank/DDBJ databases">
        <authorList>
            <person name="Song W.-J."/>
            <person name="Kurnit D.M."/>
        </authorList>
    </citation>
    <scope>NUCLEOTIDE SEQUENCE [LARGE SCALE GENOMIC DNA]</scope>
    <source>
        <strain evidence="2 3">CECT 9026</strain>
    </source>
</reference>
<dbReference type="EMBL" id="CP046268">
    <property type="protein sequence ID" value="QMV13795.1"/>
    <property type="molecule type" value="Genomic_DNA"/>
</dbReference>
<name>A0A1N6MB33_9VIBR</name>
<reference evidence="1 4" key="3">
    <citation type="journal article" date="2020" name="J. Nat. Prod.">
        <title>Genomics-Metabolomics Profiling Disclosed Marine Vibrio spartinae 3.6 as a Producer of a New Branched Side Chain Prodigiosin.</title>
        <authorList>
            <person name="Vitale G.A."/>
            <person name="Sciarretta M."/>
            <person name="Palma Esposito F."/>
            <person name="January G.G."/>
            <person name="Giaccio M."/>
            <person name="Bunk B."/>
            <person name="Sproer C."/>
            <person name="Bajerski F."/>
            <person name="Power D."/>
            <person name="Festa C."/>
            <person name="Monti M.C."/>
            <person name="D'Auria M.V."/>
            <person name="de Pascale D."/>
        </authorList>
    </citation>
    <scope>NUCLEOTIDE SEQUENCE [LARGE SCALE GENOMIC DNA]</scope>
    <source>
        <strain evidence="1 4">3.6</strain>
    </source>
</reference>
<sequence>MNSINNKSKIIFLAVTFISCSNGFASEQLETWSTRNPVSFWIDRAKEDWRYVDNLDDNQKTLSEKLKRIDITDSGDFKYSFNGTYRIHFVNRWNQNFVEGDRQKDEYLSRIFLGSELNYKDRARVYGELRINNTNFTDNSPVDDGGTDIHQLFLEYSNSNLFDKDWTVKLGRQEFLLTRMQFGNRELSGVQASWDAISTRFYVSDVEIGAYWGEEVLPVYKDGSWAGNFDDKGTGNKSKGIYGIVAGDYGQLTGYVLDTKIYNWSFIHANPGWENITSLGLNAFKYTRSGFGYSGDLIYQFGDQEGKNVSAYMGFGTINYNWDLDWKWQLGMVGHYASGTKSDDSSLHTFNPLWTDDILDAANTAAYSNVIQGGPYLSVDYAPAQTVYFGFMSTWRVSKDDAIYTKDQSLLYGADSDEKYAYTQAAIRFHNLITTNLKFDAALLYAFDSKYLEDVIDSKVADSRRWDMQITYNF</sequence>
<evidence type="ECO:0000313" key="1">
    <source>
        <dbReference type="EMBL" id="QMV13795.1"/>
    </source>
</evidence>
<gene>
    <name evidence="2" type="ORF">VSP9026_04370</name>
    <name evidence="1" type="ORF">Vspart_01037</name>
</gene>
<keyword evidence="4" id="KW-1185">Reference proteome</keyword>
<evidence type="ECO:0000313" key="4">
    <source>
        <dbReference type="Proteomes" id="UP000515264"/>
    </source>
</evidence>
<evidence type="ECO:0000313" key="2">
    <source>
        <dbReference type="EMBL" id="SIO96567.1"/>
    </source>
</evidence>
<dbReference type="Proteomes" id="UP000184774">
    <property type="component" value="Unassembled WGS sequence"/>
</dbReference>
<dbReference type="OrthoDB" id="311329at2"/>
<dbReference type="Proteomes" id="UP000515264">
    <property type="component" value="Chromosome 1"/>
</dbReference>
<accession>A0A1N6MB33</accession>
<dbReference type="EMBL" id="FSSB01000033">
    <property type="protein sequence ID" value="SIO96567.1"/>
    <property type="molecule type" value="Genomic_DNA"/>
</dbReference>
<reference evidence="1" key="2">
    <citation type="submission" date="2019-11" db="EMBL/GenBank/DDBJ databases">
        <authorList>
            <person name="January G."/>
            <person name="Bunk B."/>
        </authorList>
    </citation>
    <scope>NUCLEOTIDE SEQUENCE</scope>
    <source>
        <strain evidence="1">3.6</strain>
    </source>
</reference>
<organism evidence="2 3">
    <name type="scientific">Vibrio spartinae</name>
    <dbReference type="NCBI Taxonomy" id="1918945"/>
    <lineage>
        <taxon>Bacteria</taxon>
        <taxon>Pseudomonadati</taxon>
        <taxon>Pseudomonadota</taxon>
        <taxon>Gammaproteobacteria</taxon>
        <taxon>Vibrionales</taxon>
        <taxon>Vibrionaceae</taxon>
        <taxon>Vibrio</taxon>
    </lineage>
</organism>
<dbReference type="RefSeq" id="WP_074374995.1">
    <property type="nucleotide sequence ID" value="NZ_AP024907.1"/>
</dbReference>
<proteinExistence type="predicted"/>
<dbReference type="AlphaFoldDB" id="A0A1N6MB33"/>
<protein>
    <submittedName>
        <fullName evidence="2">Uncharacterized protein</fullName>
    </submittedName>
</protein>
<evidence type="ECO:0000313" key="3">
    <source>
        <dbReference type="Proteomes" id="UP000184774"/>
    </source>
</evidence>